<dbReference type="RefSeq" id="WP_162318104.1">
    <property type="nucleotide sequence ID" value="NZ_JAHQXF010000002.1"/>
</dbReference>
<feature type="transmembrane region" description="Helical" evidence="1">
    <location>
        <begin position="84"/>
        <end position="109"/>
    </location>
</feature>
<protein>
    <submittedName>
        <fullName evidence="2">PH domain-containing protein</fullName>
    </submittedName>
</protein>
<keyword evidence="1" id="KW-1133">Transmembrane helix</keyword>
<evidence type="ECO:0000256" key="1">
    <source>
        <dbReference type="SAM" id="Phobius"/>
    </source>
</evidence>
<comment type="caution">
    <text evidence="2">The sequence shown here is derived from an EMBL/GenBank/DDBJ whole genome shotgun (WGS) entry which is preliminary data.</text>
</comment>
<sequence>MQIRASREPFQTPERLDARFGAVAGLYAAALLSPALLLVAVQWLQLESGPLALGLLGAVGSVLTALVAWQVMRLGGLVAWFNSTWSAVLVPAIGVIPVFAYHFQAFLYVAFSLTELQPESAASLVGVTGFFLGIAASVLGVVLVQMARSRLMDATVDDGDVDTEWTAGWPPRDRLKLAAATLAVVIPLFGLAVWQLDGWGLMAFSPVCLVVVFATSSIVSKATYRVTPAGLEQRREGRLFVSRHLVPWSQFDGFSASDDAVVLHRPLPHFDVRCKRWDLMTDDEAVLAALDAHLDRRDS</sequence>
<keyword evidence="1" id="KW-0472">Membrane</keyword>
<gene>
    <name evidence="2" type="ORF">KTS45_13775</name>
</gene>
<dbReference type="Proteomes" id="UP000766550">
    <property type="component" value="Unassembled WGS sequence"/>
</dbReference>
<reference evidence="2 3" key="1">
    <citation type="submission" date="2021-06" db="EMBL/GenBank/DDBJ databases">
        <title>New haloarchaea isolates fom saline soil.</title>
        <authorList>
            <person name="Duran-Viseras A."/>
            <person name="Sanchez-Porro C.S."/>
            <person name="Ventosa A."/>
        </authorList>
    </citation>
    <scope>NUCLEOTIDE SEQUENCE [LARGE SCALE GENOMIC DNA]</scope>
    <source>
        <strain evidence="2 3">JCM 183640</strain>
    </source>
</reference>
<keyword evidence="3" id="KW-1185">Reference proteome</keyword>
<accession>A0A8J7YBP8</accession>
<feature type="transmembrane region" description="Helical" evidence="1">
    <location>
        <begin position="20"/>
        <end position="45"/>
    </location>
</feature>
<feature type="transmembrane region" description="Helical" evidence="1">
    <location>
        <begin position="121"/>
        <end position="144"/>
    </location>
</feature>
<feature type="transmembrane region" description="Helical" evidence="1">
    <location>
        <begin position="177"/>
        <end position="196"/>
    </location>
</feature>
<evidence type="ECO:0000313" key="3">
    <source>
        <dbReference type="Proteomes" id="UP000766550"/>
    </source>
</evidence>
<feature type="transmembrane region" description="Helical" evidence="1">
    <location>
        <begin position="51"/>
        <end position="72"/>
    </location>
</feature>
<organism evidence="2 3">
    <name type="scientific">Haloarcula limicola</name>
    <dbReference type="NCBI Taxonomy" id="1429915"/>
    <lineage>
        <taxon>Archaea</taxon>
        <taxon>Methanobacteriati</taxon>
        <taxon>Methanobacteriota</taxon>
        <taxon>Stenosarchaea group</taxon>
        <taxon>Halobacteria</taxon>
        <taxon>Halobacteriales</taxon>
        <taxon>Haloarculaceae</taxon>
        <taxon>Haloarcula</taxon>
    </lineage>
</organism>
<name>A0A8J7YBP8_9EURY</name>
<dbReference type="EMBL" id="JAHQXF010000002">
    <property type="protein sequence ID" value="MBV0925269.1"/>
    <property type="molecule type" value="Genomic_DNA"/>
</dbReference>
<dbReference type="OrthoDB" id="271870at2157"/>
<feature type="transmembrane region" description="Helical" evidence="1">
    <location>
        <begin position="202"/>
        <end position="224"/>
    </location>
</feature>
<keyword evidence="1" id="KW-0812">Transmembrane</keyword>
<evidence type="ECO:0000313" key="2">
    <source>
        <dbReference type="EMBL" id="MBV0925269.1"/>
    </source>
</evidence>
<dbReference type="AlphaFoldDB" id="A0A8J7YBP8"/>
<proteinExistence type="predicted"/>